<dbReference type="GO" id="GO:0003676">
    <property type="term" value="F:nucleic acid binding"/>
    <property type="evidence" value="ECO:0007669"/>
    <property type="project" value="InterPro"/>
</dbReference>
<accession>A0A2N9EPL6</accession>
<keyword evidence="3" id="KW-0540">Nuclease</keyword>
<dbReference type="GO" id="GO:0016787">
    <property type="term" value="F:hydrolase activity"/>
    <property type="evidence" value="ECO:0007669"/>
    <property type="project" value="UniProtKB-KW"/>
</dbReference>
<organism evidence="11">
    <name type="scientific">Fagus sylvatica</name>
    <name type="common">Beechnut</name>
    <dbReference type="NCBI Taxonomy" id="28930"/>
    <lineage>
        <taxon>Eukaryota</taxon>
        <taxon>Viridiplantae</taxon>
        <taxon>Streptophyta</taxon>
        <taxon>Embryophyta</taxon>
        <taxon>Tracheophyta</taxon>
        <taxon>Spermatophyta</taxon>
        <taxon>Magnoliopsida</taxon>
        <taxon>eudicotyledons</taxon>
        <taxon>Gunneridae</taxon>
        <taxon>Pentapetalae</taxon>
        <taxon>rosids</taxon>
        <taxon>fabids</taxon>
        <taxon>Fagales</taxon>
        <taxon>Fagaceae</taxon>
        <taxon>Fagus</taxon>
    </lineage>
</organism>
<dbReference type="InterPro" id="IPR041588">
    <property type="entry name" value="Integrase_H2C2"/>
</dbReference>
<keyword evidence="6" id="KW-0695">RNA-directed DNA polymerase</keyword>
<dbReference type="GO" id="GO:0004519">
    <property type="term" value="F:endonuclease activity"/>
    <property type="evidence" value="ECO:0007669"/>
    <property type="project" value="UniProtKB-KW"/>
</dbReference>
<dbReference type="InterPro" id="IPR043128">
    <property type="entry name" value="Rev_trsase/Diguanyl_cyclase"/>
</dbReference>
<dbReference type="InterPro" id="IPR036397">
    <property type="entry name" value="RNaseH_sf"/>
</dbReference>
<evidence type="ECO:0008006" key="12">
    <source>
        <dbReference type="Google" id="ProtNLM"/>
    </source>
</evidence>
<evidence type="ECO:0000256" key="6">
    <source>
        <dbReference type="ARBA" id="ARBA00022918"/>
    </source>
</evidence>
<keyword evidence="5" id="KW-0378">Hydrolase</keyword>
<dbReference type="InterPro" id="IPR000477">
    <property type="entry name" value="RT_dom"/>
</dbReference>
<dbReference type="Pfam" id="PF00078">
    <property type="entry name" value="RVT_1"/>
    <property type="match status" value="1"/>
</dbReference>
<feature type="domain" description="Integrase zinc-binding" evidence="9">
    <location>
        <begin position="264"/>
        <end position="322"/>
    </location>
</feature>
<evidence type="ECO:0000256" key="3">
    <source>
        <dbReference type="ARBA" id="ARBA00022722"/>
    </source>
</evidence>
<evidence type="ECO:0000256" key="2">
    <source>
        <dbReference type="ARBA" id="ARBA00022695"/>
    </source>
</evidence>
<sequence length="515" mass="59273">MKIKPPIGWSRSRLLLAIASNNQGRFVVVYFDDIFVYSKSLDEYIDHLHCVLDVLRKEKLYANLKKCSFCLDKVVFLGYVVSAKGIAVDEEKVKAIKEWLTPKSITEEKRPIAYLSEKLNGAALNYSTYDKELYALVRALETWKHYLWPKEFVIHTDHESLKHLKGQGKLNRRHVKWMEFIETFPYVIKYKQGKENIMANALLRRYALISTLNARLLGFKYVKELYVNDDDFASVYGVCEKATFGKFYRLDGYLFRDNRLCVPNSSMHELLVREAHGGGLMGHFGVRKTLDVLHEHLFLPKMKRDVERVCARCVTCQQAKSRVLPHGLYTPLPVPSASWVDISMDFVLCLPRSRKGRDSIFVVVDRFSKMAHFISCHKTNDATHIADLLFKEIVWLHGVPRSIVSDRDVKRSKLHPRGDGLFQVLEKINDNAYKLDLPGDDLRGNDENQQVPLKDPLHVPVRLITRARSKKIKETLNGLIQEIWADFKMGHSKLGPKEDEGVINLIQTTDGADLT</sequence>
<dbReference type="Pfam" id="PF24626">
    <property type="entry name" value="SH3_Tf2-1"/>
    <property type="match status" value="1"/>
</dbReference>
<dbReference type="Pfam" id="PF17921">
    <property type="entry name" value="Integrase_H2C2"/>
    <property type="match status" value="1"/>
</dbReference>
<keyword evidence="1" id="KW-0808">Transferase</keyword>
<dbReference type="EMBL" id="OIVN01000469">
    <property type="protein sequence ID" value="SPC80767.1"/>
    <property type="molecule type" value="Genomic_DNA"/>
</dbReference>
<protein>
    <recommendedName>
        <fullName evidence="12">Integrase catalytic domain-containing protein</fullName>
    </recommendedName>
</protein>
<proteinExistence type="predicted"/>
<gene>
    <name evidence="11" type="ORF">FSB_LOCUS8649</name>
</gene>
<feature type="domain" description="Reverse transcriptase RNase H-like" evidence="8">
    <location>
        <begin position="100"/>
        <end position="184"/>
    </location>
</feature>
<evidence type="ECO:0000256" key="1">
    <source>
        <dbReference type="ARBA" id="ARBA00022679"/>
    </source>
</evidence>
<dbReference type="GO" id="GO:0003964">
    <property type="term" value="F:RNA-directed DNA polymerase activity"/>
    <property type="evidence" value="ECO:0007669"/>
    <property type="project" value="UniProtKB-KW"/>
</dbReference>
<evidence type="ECO:0000313" key="11">
    <source>
        <dbReference type="EMBL" id="SPC80767.1"/>
    </source>
</evidence>
<dbReference type="Pfam" id="PF17917">
    <property type="entry name" value="RT_RNaseH"/>
    <property type="match status" value="1"/>
</dbReference>
<name>A0A2N9EPL6_FAGSY</name>
<feature type="domain" description="Reverse transcriptase" evidence="7">
    <location>
        <begin position="24"/>
        <end position="80"/>
    </location>
</feature>
<dbReference type="SUPFAM" id="SSF53098">
    <property type="entry name" value="Ribonuclease H-like"/>
    <property type="match status" value="1"/>
</dbReference>
<dbReference type="Gene3D" id="1.10.340.70">
    <property type="match status" value="1"/>
</dbReference>
<dbReference type="PANTHER" id="PTHR35046">
    <property type="entry name" value="ZINC KNUCKLE (CCHC-TYPE) FAMILY PROTEIN"/>
    <property type="match status" value="1"/>
</dbReference>
<evidence type="ECO:0000259" key="7">
    <source>
        <dbReference type="Pfam" id="PF00078"/>
    </source>
</evidence>
<keyword evidence="4" id="KW-0255">Endonuclease</keyword>
<dbReference type="CDD" id="cd09274">
    <property type="entry name" value="RNase_HI_RT_Ty3"/>
    <property type="match status" value="1"/>
</dbReference>
<dbReference type="Gene3D" id="3.30.70.270">
    <property type="match status" value="1"/>
</dbReference>
<evidence type="ECO:0000256" key="4">
    <source>
        <dbReference type="ARBA" id="ARBA00022759"/>
    </source>
</evidence>
<evidence type="ECO:0000256" key="5">
    <source>
        <dbReference type="ARBA" id="ARBA00022801"/>
    </source>
</evidence>
<dbReference type="AlphaFoldDB" id="A0A2N9EPL6"/>
<keyword evidence="2" id="KW-0548">Nucleotidyltransferase</keyword>
<evidence type="ECO:0000259" key="9">
    <source>
        <dbReference type="Pfam" id="PF17921"/>
    </source>
</evidence>
<evidence type="ECO:0000259" key="8">
    <source>
        <dbReference type="Pfam" id="PF17917"/>
    </source>
</evidence>
<dbReference type="InterPro" id="IPR043502">
    <property type="entry name" value="DNA/RNA_pol_sf"/>
</dbReference>
<dbReference type="FunFam" id="1.10.340.70:FF:000001">
    <property type="entry name" value="Retrovirus-related Pol polyprotein from transposon gypsy-like Protein"/>
    <property type="match status" value="1"/>
</dbReference>
<dbReference type="PANTHER" id="PTHR35046:SF9">
    <property type="entry name" value="RNA-DIRECTED DNA POLYMERASE"/>
    <property type="match status" value="1"/>
</dbReference>
<evidence type="ECO:0000259" key="10">
    <source>
        <dbReference type="Pfam" id="PF24626"/>
    </source>
</evidence>
<dbReference type="InterPro" id="IPR041373">
    <property type="entry name" value="RT_RNaseH"/>
</dbReference>
<feature type="domain" description="Tf2-1-like SH3-like" evidence="10">
    <location>
        <begin position="393"/>
        <end position="439"/>
    </location>
</feature>
<dbReference type="SUPFAM" id="SSF56672">
    <property type="entry name" value="DNA/RNA polymerases"/>
    <property type="match status" value="1"/>
</dbReference>
<reference evidence="11" key="1">
    <citation type="submission" date="2018-02" db="EMBL/GenBank/DDBJ databases">
        <authorList>
            <person name="Cohen D.B."/>
            <person name="Kent A.D."/>
        </authorList>
    </citation>
    <scope>NUCLEOTIDE SEQUENCE</scope>
</reference>
<dbReference type="Gene3D" id="3.30.420.10">
    <property type="entry name" value="Ribonuclease H-like superfamily/Ribonuclease H"/>
    <property type="match status" value="1"/>
</dbReference>
<dbReference type="InterPro" id="IPR056924">
    <property type="entry name" value="SH3_Tf2-1"/>
</dbReference>
<dbReference type="InterPro" id="IPR012337">
    <property type="entry name" value="RNaseH-like_sf"/>
</dbReference>